<dbReference type="eggNOG" id="COG0513">
    <property type="taxonomic scope" value="Bacteria"/>
</dbReference>
<sequence>MMSITLGQLHACLDKLEEQETHLLAWGDTGGFFSVDEVLTILEGVLPDYDPYDVLMELTEHAMLIQAPHPEGLTNVYRTRMSEAAHLYRNLRQWFLGQSLDRTRTLVSDFRFVRRPRSYPKRDQDVAKLLRHWLQIPKLRNPQYLKSAIDLLLDPDSNLRLAGFQTRATVRILQACSEQREGTSQASGTIVCAGTGSGKTLSFYLPGLASLVANLLSNATPRVRILAIYPRNELLKDQFMEAWGQCRKLDGLMQAEIGRKIRIGALYGDTPYTWSVAGKDYKTGQAKPEFDLLRCSTSSCSGQMQWHAEHEEVKCSRCGHRVSSEEVALTRSCQITVPPDILFTTTEMLNRKLGDFSCNHLFGVGSPAGPMLVLLDEVHTYGGSSGAQVAYLLRRWMTRAQCRPHFVGLSATLTDAARFFAELVGARQEHVELVEPLPDEMVDEGAEYLMVLRGDPVSQTALLSTTIQACMLTRRILDARKSRSRGTWGSKTFVFTDDLDANNRLYHQLADAEGWRTSRWGLKAHHPSLASLRGPLDGQDGEQVAVHPHERIRLGQDWRVGVDVGHYLPDEADRAVIGRTSSQDAGVDTDAEIVVATASLEVGFNDPAVGAVLQHKAPRDVASYLQRKGRAGRSRTMRPWMLVVLSEFGRDRVAFQRYEELLSPEIKRQGLPLHNSHIQKMQAAMALLDWLSAQLGSGAVWTILRKPQEKFNKSGCKKLLTMVEQLLQSSSQQDQFKTYLKDALQVDDNVLQRILWASPRSVMLEVLPSLQRKLVTDWSANGKAWEDMPKGSSPLSEFIPEALFAELSLPSVFIALLRGVEGRIEWTDLPIFQALREFAPGRISKRYAIDSNLDADWLIPANFVPEPDATQQSGFEVCEAFGEQLRDEGSVGSSVAQPLTVLRPSEVYTRRLEPKLNLTEKSNARLVWQAEFRIPSETEVHEPPVGSWGRHLTDVTFCLHQQMTPLEVVRFSTAADATLRFTNGASTRARFDWQRSGEPVAIGARQWVDGVRLRFRISDQVIAGMLENQQVLRGLRPIFFRHLVDQLDIFCGDPFKANWIAECYLAALAGELLNLDPTEPERLTSALTSLHTDAGIERLRITPQSLFQPDEQLDSVQEQKLQADLRELLARDDLLIGLQECARALWSDVDVLSELPLWSRTLLANTLAAAAQRAMCVLLPDVDERVVLADALWLEDCLEVWLSEAEAGGNGIISRLEQAYFEDPLRVLNTLARSLQPGDYEQIDFDLYQLLEQVVPGGRLADALAAVRGAGDLQQRRDANAELHRVLLCEGFTLSHSFLSVLHSRALRPGSNDSTDADLLDLLSNWRALEADSGIEWGLNIAAHAMAAKELGRQASPVEVFQGLCRNQGLLWPRGNSIRQSELSYYNPFQNGVATTERLLGSLLFAEQQPHVQFSPDYLAELHKALCRAGRADLLLPRAQITKVSQLIAEIQLQPVDHSGLWLYPRIGAMTRLQDGLVLRVELAEAI</sequence>
<feature type="domain" description="Helicase C-terminal" evidence="4">
    <location>
        <begin position="471"/>
        <end position="679"/>
    </location>
</feature>
<dbReference type="GO" id="GO:0003677">
    <property type="term" value="F:DNA binding"/>
    <property type="evidence" value="ECO:0007669"/>
    <property type="project" value="TreeGrafter"/>
</dbReference>
<feature type="domain" description="Helicase ATP-binding" evidence="3">
    <location>
        <begin position="180"/>
        <end position="431"/>
    </location>
</feature>
<dbReference type="InterPro" id="IPR027417">
    <property type="entry name" value="P-loop_NTPase"/>
</dbReference>
<dbReference type="NCBIfam" id="NF041067">
    <property type="entry name" value="DpdJ"/>
    <property type="match status" value="1"/>
</dbReference>
<dbReference type="PROSITE" id="PS51194">
    <property type="entry name" value="HELICASE_CTER"/>
    <property type="match status" value="1"/>
</dbReference>
<dbReference type="InterPro" id="IPR052511">
    <property type="entry name" value="ATP-dep_Helicase"/>
</dbReference>
<evidence type="ECO:0000313" key="6">
    <source>
        <dbReference type="Proteomes" id="UP000030063"/>
    </source>
</evidence>
<keyword evidence="1" id="KW-0547">Nucleotide-binding</keyword>
<evidence type="ECO:0000259" key="3">
    <source>
        <dbReference type="PROSITE" id="PS51192"/>
    </source>
</evidence>
<dbReference type="EMBL" id="AWSQ01000007">
    <property type="protein sequence ID" value="KFX68199.1"/>
    <property type="molecule type" value="Genomic_DNA"/>
</dbReference>
<comment type="caution">
    <text evidence="5">The sequence shown here is derived from an EMBL/GenBank/DDBJ whole genome shotgun (WGS) entry which is preliminary data.</text>
</comment>
<dbReference type="GO" id="GO:0016887">
    <property type="term" value="F:ATP hydrolysis activity"/>
    <property type="evidence" value="ECO:0007669"/>
    <property type="project" value="TreeGrafter"/>
</dbReference>
<reference evidence="5 6" key="1">
    <citation type="journal article" date="2014" name="Genome Announc.">
        <title>Draft Genome Sequence of Petroleum Oil-Degrading Marine Bacterium Pseudomonas taeanensis Strain MS-3, Isolated from a Crude Oil-Contaminated Seashore.</title>
        <authorList>
            <person name="Lee S.Y."/>
            <person name="Kim S.H."/>
            <person name="Lee D.G."/>
            <person name="Shin S."/>
            <person name="Yun S.H."/>
            <person name="Choi C.W."/>
            <person name="Chung Y.H."/>
            <person name="Choi J.S."/>
            <person name="Kahng H.Y."/>
            <person name="Kim S.I."/>
        </authorList>
    </citation>
    <scope>NUCLEOTIDE SEQUENCE [LARGE SCALE GENOMIC DNA]</scope>
    <source>
        <strain evidence="5 6">MS-3</strain>
    </source>
</reference>
<dbReference type="InterPro" id="IPR014001">
    <property type="entry name" value="Helicase_ATP-bd"/>
</dbReference>
<keyword evidence="6" id="KW-1185">Reference proteome</keyword>
<dbReference type="PROSITE" id="PS51192">
    <property type="entry name" value="HELICASE_ATP_BIND_1"/>
    <property type="match status" value="1"/>
</dbReference>
<evidence type="ECO:0000256" key="1">
    <source>
        <dbReference type="ARBA" id="ARBA00022741"/>
    </source>
</evidence>
<name>A0A0A1YHQ7_9PSED</name>
<protein>
    <recommendedName>
        <fullName evidence="7">DEAD/DEAH box helicase</fullName>
    </recommendedName>
</protein>
<dbReference type="eggNOG" id="COG1201">
    <property type="taxonomic scope" value="Bacteria"/>
</dbReference>
<dbReference type="Proteomes" id="UP000030063">
    <property type="component" value="Unassembled WGS sequence"/>
</dbReference>
<dbReference type="Pfam" id="PF00271">
    <property type="entry name" value="Helicase_C"/>
    <property type="match status" value="1"/>
</dbReference>
<dbReference type="SMART" id="SM00490">
    <property type="entry name" value="HELICc"/>
    <property type="match status" value="1"/>
</dbReference>
<dbReference type="InterPro" id="IPR011545">
    <property type="entry name" value="DEAD/DEAH_box_helicase_dom"/>
</dbReference>
<dbReference type="PANTHER" id="PTHR47962">
    <property type="entry name" value="ATP-DEPENDENT HELICASE LHR-RELATED-RELATED"/>
    <property type="match status" value="1"/>
</dbReference>
<dbReference type="PANTHER" id="PTHR47962:SF5">
    <property type="entry name" value="ATP-DEPENDENT HELICASE LHR-RELATED"/>
    <property type="match status" value="1"/>
</dbReference>
<proteinExistence type="predicted"/>
<dbReference type="InterPro" id="IPR001650">
    <property type="entry name" value="Helicase_C-like"/>
</dbReference>
<dbReference type="SMART" id="SM00487">
    <property type="entry name" value="DEXDc"/>
    <property type="match status" value="1"/>
</dbReference>
<dbReference type="STRING" id="1395571.TMS3_0120175"/>
<dbReference type="Gene3D" id="3.40.50.300">
    <property type="entry name" value="P-loop containing nucleotide triphosphate hydrolases"/>
    <property type="match status" value="2"/>
</dbReference>
<evidence type="ECO:0000256" key="2">
    <source>
        <dbReference type="ARBA" id="ARBA00022840"/>
    </source>
</evidence>
<dbReference type="SUPFAM" id="SSF52540">
    <property type="entry name" value="P-loop containing nucleoside triphosphate hydrolases"/>
    <property type="match status" value="1"/>
</dbReference>
<evidence type="ECO:0000259" key="4">
    <source>
        <dbReference type="PROSITE" id="PS51194"/>
    </source>
</evidence>
<gene>
    <name evidence="5" type="ORF">TMS3_0120175</name>
</gene>
<evidence type="ECO:0000313" key="5">
    <source>
        <dbReference type="EMBL" id="KFX68199.1"/>
    </source>
</evidence>
<dbReference type="GO" id="GO:0005524">
    <property type="term" value="F:ATP binding"/>
    <property type="evidence" value="ECO:0007669"/>
    <property type="project" value="UniProtKB-KW"/>
</dbReference>
<dbReference type="Pfam" id="PF00270">
    <property type="entry name" value="DEAD"/>
    <property type="match status" value="1"/>
</dbReference>
<accession>A0A0A1YHQ7</accession>
<keyword evidence="2" id="KW-0067">ATP-binding</keyword>
<organism evidence="5 6">
    <name type="scientific">Pseudomonas taeanensis MS-3</name>
    <dbReference type="NCBI Taxonomy" id="1395571"/>
    <lineage>
        <taxon>Bacteria</taxon>
        <taxon>Pseudomonadati</taxon>
        <taxon>Pseudomonadota</taxon>
        <taxon>Gammaproteobacteria</taxon>
        <taxon>Pseudomonadales</taxon>
        <taxon>Pseudomonadaceae</taxon>
        <taxon>Pseudomonas</taxon>
    </lineage>
</organism>
<evidence type="ECO:0008006" key="7">
    <source>
        <dbReference type="Google" id="ProtNLM"/>
    </source>
</evidence>